<evidence type="ECO:0000259" key="1">
    <source>
        <dbReference type="PROSITE" id="PS50013"/>
    </source>
</evidence>
<dbReference type="InParanoid" id="A0A165MZ99"/>
<dbReference type="OrthoDB" id="3341476at2759"/>
<dbReference type="SMART" id="SM00298">
    <property type="entry name" value="CHROMO"/>
    <property type="match status" value="1"/>
</dbReference>
<keyword evidence="3" id="KW-1185">Reference proteome</keyword>
<evidence type="ECO:0000313" key="3">
    <source>
        <dbReference type="Proteomes" id="UP000076761"/>
    </source>
</evidence>
<feature type="non-terminal residue" evidence="2">
    <location>
        <position position="1"/>
    </location>
</feature>
<dbReference type="GO" id="GO:0006338">
    <property type="term" value="P:chromatin remodeling"/>
    <property type="evidence" value="ECO:0007669"/>
    <property type="project" value="UniProtKB-ARBA"/>
</dbReference>
<dbReference type="Proteomes" id="UP000076761">
    <property type="component" value="Unassembled WGS sequence"/>
</dbReference>
<organism evidence="2 3">
    <name type="scientific">Neolentinus lepideus HHB14362 ss-1</name>
    <dbReference type="NCBI Taxonomy" id="1314782"/>
    <lineage>
        <taxon>Eukaryota</taxon>
        <taxon>Fungi</taxon>
        <taxon>Dikarya</taxon>
        <taxon>Basidiomycota</taxon>
        <taxon>Agaricomycotina</taxon>
        <taxon>Agaricomycetes</taxon>
        <taxon>Gloeophyllales</taxon>
        <taxon>Gloeophyllaceae</taxon>
        <taxon>Neolentinus</taxon>
    </lineage>
</organism>
<name>A0A165MZ99_9AGAM</name>
<gene>
    <name evidence="2" type="ORF">NEOLEDRAFT_1052429</name>
</gene>
<dbReference type="SUPFAM" id="SSF54160">
    <property type="entry name" value="Chromo domain-like"/>
    <property type="match status" value="1"/>
</dbReference>
<dbReference type="InterPro" id="IPR000953">
    <property type="entry name" value="Chromo/chromo_shadow_dom"/>
</dbReference>
<dbReference type="AlphaFoldDB" id="A0A165MZ99"/>
<dbReference type="InterPro" id="IPR023780">
    <property type="entry name" value="Chromo_domain"/>
</dbReference>
<feature type="domain" description="Chromo" evidence="1">
    <location>
        <begin position="12"/>
        <end position="61"/>
    </location>
</feature>
<accession>A0A165MZ99</accession>
<dbReference type="InterPro" id="IPR016197">
    <property type="entry name" value="Chromo-like_dom_sf"/>
</dbReference>
<feature type="non-terminal residue" evidence="2">
    <location>
        <position position="61"/>
    </location>
</feature>
<sequence length="61" mass="7463">PQLFELAEDDADQIQSILDCRKVGRRYEYYVWWKSLPESENSWIPLSELIEWFHRHHPHAP</sequence>
<evidence type="ECO:0000313" key="2">
    <source>
        <dbReference type="EMBL" id="KZT18971.1"/>
    </source>
</evidence>
<dbReference type="Gene3D" id="2.40.50.40">
    <property type="match status" value="1"/>
</dbReference>
<dbReference type="Pfam" id="PF00385">
    <property type="entry name" value="Chromo"/>
    <property type="match status" value="1"/>
</dbReference>
<proteinExistence type="predicted"/>
<protein>
    <recommendedName>
        <fullName evidence="1">Chromo domain-containing protein</fullName>
    </recommendedName>
</protein>
<dbReference type="PROSITE" id="PS50013">
    <property type="entry name" value="CHROMO_2"/>
    <property type="match status" value="1"/>
</dbReference>
<dbReference type="EMBL" id="KV425654">
    <property type="protein sequence ID" value="KZT18971.1"/>
    <property type="molecule type" value="Genomic_DNA"/>
</dbReference>
<reference evidence="2 3" key="1">
    <citation type="journal article" date="2016" name="Mol. Biol. Evol.">
        <title>Comparative Genomics of Early-Diverging Mushroom-Forming Fungi Provides Insights into the Origins of Lignocellulose Decay Capabilities.</title>
        <authorList>
            <person name="Nagy L.G."/>
            <person name="Riley R."/>
            <person name="Tritt A."/>
            <person name="Adam C."/>
            <person name="Daum C."/>
            <person name="Floudas D."/>
            <person name="Sun H."/>
            <person name="Yadav J.S."/>
            <person name="Pangilinan J."/>
            <person name="Larsson K.H."/>
            <person name="Matsuura K."/>
            <person name="Barry K."/>
            <person name="Labutti K."/>
            <person name="Kuo R."/>
            <person name="Ohm R.A."/>
            <person name="Bhattacharya S.S."/>
            <person name="Shirouzu T."/>
            <person name="Yoshinaga Y."/>
            <person name="Martin F.M."/>
            <person name="Grigoriev I.V."/>
            <person name="Hibbett D.S."/>
        </authorList>
    </citation>
    <scope>NUCLEOTIDE SEQUENCE [LARGE SCALE GENOMIC DNA]</scope>
    <source>
        <strain evidence="2 3">HHB14362 ss-1</strain>
    </source>
</reference>